<dbReference type="InterPro" id="IPR016035">
    <property type="entry name" value="Acyl_Trfase/lysoPLipase"/>
</dbReference>
<organism evidence="6 7">
    <name type="scientific">Comamonas piscis</name>
    <dbReference type="NCBI Taxonomy" id="1562974"/>
    <lineage>
        <taxon>Bacteria</taxon>
        <taxon>Pseudomonadati</taxon>
        <taxon>Pseudomonadota</taxon>
        <taxon>Betaproteobacteria</taxon>
        <taxon>Burkholderiales</taxon>
        <taxon>Comamonadaceae</taxon>
        <taxon>Comamonas</taxon>
    </lineage>
</organism>
<comment type="caution">
    <text evidence="4">Lacks conserved residue(s) required for the propagation of feature annotation.</text>
</comment>
<feature type="domain" description="PNPLA" evidence="5">
    <location>
        <begin position="15"/>
        <end position="218"/>
    </location>
</feature>
<dbReference type="Pfam" id="PF01734">
    <property type="entry name" value="Patatin"/>
    <property type="match status" value="1"/>
</dbReference>
<dbReference type="PROSITE" id="PS51635">
    <property type="entry name" value="PNPLA"/>
    <property type="match status" value="1"/>
</dbReference>
<dbReference type="PANTHER" id="PTHR14226:SF78">
    <property type="entry name" value="SLR0060 PROTEIN"/>
    <property type="match status" value="1"/>
</dbReference>
<dbReference type="Gene3D" id="3.40.1090.10">
    <property type="entry name" value="Cytosolic phospholipase A2 catalytic domain"/>
    <property type="match status" value="1"/>
</dbReference>
<dbReference type="PANTHER" id="PTHR14226">
    <property type="entry name" value="NEUROPATHY TARGET ESTERASE/SWISS CHEESE D.MELANOGASTER"/>
    <property type="match status" value="1"/>
</dbReference>
<proteinExistence type="predicted"/>
<dbReference type="RefSeq" id="WP_182326233.1">
    <property type="nucleotide sequence ID" value="NZ_CP058554.1"/>
</dbReference>
<evidence type="ECO:0000259" key="5">
    <source>
        <dbReference type="PROSITE" id="PS51635"/>
    </source>
</evidence>
<keyword evidence="7" id="KW-1185">Reference proteome</keyword>
<dbReference type="EMBL" id="CP058554">
    <property type="protein sequence ID" value="QMV71804.1"/>
    <property type="molecule type" value="Genomic_DNA"/>
</dbReference>
<reference evidence="6 7" key="1">
    <citation type="journal article" date="2020" name="G3 (Bethesda)">
        <title>CeMbio - The Caenorhabditis elegans Microbiome Resource.</title>
        <authorList>
            <person name="Dirksen P."/>
            <person name="Assie A."/>
            <person name="Zimmermann J."/>
            <person name="Zhang F."/>
            <person name="Tietje A.M."/>
            <person name="Marsh S.A."/>
            <person name="Felix M.A."/>
            <person name="Shapira M."/>
            <person name="Kaleta C."/>
            <person name="Schulenburg H."/>
            <person name="Samuel B."/>
        </authorList>
    </citation>
    <scope>NUCLEOTIDE SEQUENCE [LARGE SCALE GENOMIC DNA]</scope>
    <source>
        <strain evidence="6 7">BIGb0172</strain>
    </source>
</reference>
<dbReference type="Proteomes" id="UP000515240">
    <property type="component" value="Chromosome"/>
</dbReference>
<keyword evidence="1 4" id="KW-0378">Hydrolase</keyword>
<feature type="active site" description="Proton acceptor" evidence="4">
    <location>
        <position position="205"/>
    </location>
</feature>
<evidence type="ECO:0000313" key="7">
    <source>
        <dbReference type="Proteomes" id="UP000515240"/>
    </source>
</evidence>
<keyword evidence="3 4" id="KW-0443">Lipid metabolism</keyword>
<feature type="short sequence motif" description="DGA/G" evidence="4">
    <location>
        <begin position="205"/>
        <end position="207"/>
    </location>
</feature>
<evidence type="ECO:0000256" key="1">
    <source>
        <dbReference type="ARBA" id="ARBA00022801"/>
    </source>
</evidence>
<protein>
    <submittedName>
        <fullName evidence="6">Patatin-like phospholipase family protein</fullName>
    </submittedName>
</protein>
<accession>A0A7G5ECS9</accession>
<evidence type="ECO:0000313" key="6">
    <source>
        <dbReference type="EMBL" id="QMV71804.1"/>
    </source>
</evidence>
<evidence type="ECO:0000256" key="4">
    <source>
        <dbReference type="PROSITE-ProRule" id="PRU01161"/>
    </source>
</evidence>
<gene>
    <name evidence="6" type="ORF">HS961_02555</name>
</gene>
<feature type="active site" description="Nucleophile" evidence="4">
    <location>
        <position position="50"/>
    </location>
</feature>
<sequence>MTVKIGGKDCRIGIALSGGGFRAAAFHLGMLRKLHALQLLQGIDLLTCVSGGSIAGAALAANWSSGIDTALDKLDEYLRTKSIAVGSVIGGFLDPFESRLDKLAESYDRDLFGEELLSTLQHGPRIYLNATNIATGNMFFFVAGGGSASKAEMGEHELGVVDAGTFKISNAVAASSAFPPVFGPLRLDPDVYPPAEQVGYVTLTDGGVYDNLGINPGLRVERNKLDYLITSDGGKPFTNTSAPTEAGSMVLKAALDILMEQVRGLQFDRMQHRHLAGKGPKPLWFSIDSVEGQAKPGDATFASSISTNLKRLNKDEMIVLQRHGGALVEARLRSYAPELLEAV</sequence>
<dbReference type="SUPFAM" id="SSF52151">
    <property type="entry name" value="FabD/lysophospholipase-like"/>
    <property type="match status" value="1"/>
</dbReference>
<evidence type="ECO:0000256" key="3">
    <source>
        <dbReference type="ARBA" id="ARBA00023098"/>
    </source>
</evidence>
<keyword evidence="2 4" id="KW-0442">Lipid degradation</keyword>
<dbReference type="KEGG" id="cpis:HS961_02555"/>
<dbReference type="InterPro" id="IPR050301">
    <property type="entry name" value="NTE"/>
</dbReference>
<name>A0A7G5ECS9_9BURK</name>
<dbReference type="AlphaFoldDB" id="A0A7G5ECS9"/>
<dbReference type="GO" id="GO:0016042">
    <property type="term" value="P:lipid catabolic process"/>
    <property type="evidence" value="ECO:0007669"/>
    <property type="project" value="UniProtKB-UniRule"/>
</dbReference>
<evidence type="ECO:0000256" key="2">
    <source>
        <dbReference type="ARBA" id="ARBA00022963"/>
    </source>
</evidence>
<dbReference type="GO" id="GO:0016787">
    <property type="term" value="F:hydrolase activity"/>
    <property type="evidence" value="ECO:0007669"/>
    <property type="project" value="UniProtKB-UniRule"/>
</dbReference>
<dbReference type="InterPro" id="IPR002641">
    <property type="entry name" value="PNPLA_dom"/>
</dbReference>